<dbReference type="PANTHER" id="PTHR10127">
    <property type="entry name" value="DISCOIDIN, CUB, EGF, LAMININ , AND ZINC METALLOPROTEASE DOMAIN CONTAINING"/>
    <property type="match status" value="1"/>
</dbReference>
<feature type="domain" description="Peptidase M12A" evidence="12">
    <location>
        <begin position="110"/>
        <end position="308"/>
    </location>
</feature>
<dbReference type="GeneTree" id="ENSGT00940000154856"/>
<keyword evidence="11" id="KW-0472">Membrane</keyword>
<comment type="cofactor">
    <cofactor evidence="9 10">
        <name>Zn(2+)</name>
        <dbReference type="ChEBI" id="CHEBI:29105"/>
    </cofactor>
    <text evidence="9 10">Binds 1 zinc ion per subunit.</text>
</comment>
<dbReference type="Gene3D" id="3.40.390.10">
    <property type="entry name" value="Collagenase (Catalytic Domain)"/>
    <property type="match status" value="1"/>
</dbReference>
<keyword evidence="1 9" id="KW-0645">Protease</keyword>
<keyword evidence="2 9" id="KW-0479">Metal-binding</keyword>
<proteinExistence type="predicted"/>
<evidence type="ECO:0000256" key="4">
    <source>
        <dbReference type="ARBA" id="ARBA00022801"/>
    </source>
</evidence>
<evidence type="ECO:0000256" key="1">
    <source>
        <dbReference type="ARBA" id="ARBA00022670"/>
    </source>
</evidence>
<dbReference type="PRINTS" id="PR00480">
    <property type="entry name" value="ASTACIN"/>
</dbReference>
<keyword evidence="14" id="KW-1185">Reference proteome</keyword>
<feature type="active site" evidence="9">
    <location>
        <position position="209"/>
    </location>
</feature>
<keyword evidence="7" id="KW-0865">Zymogen</keyword>
<feature type="binding site" evidence="9">
    <location>
        <position position="208"/>
    </location>
    <ligand>
        <name>Zn(2+)</name>
        <dbReference type="ChEBI" id="CHEBI:29105"/>
        <note>catalytic</note>
    </ligand>
</feature>
<evidence type="ECO:0000313" key="14">
    <source>
        <dbReference type="Proteomes" id="UP001108240"/>
    </source>
</evidence>
<dbReference type="Pfam" id="PF01400">
    <property type="entry name" value="Astacin"/>
    <property type="match status" value="1"/>
</dbReference>
<name>A0A9J8CRL4_CYPCA</name>
<dbReference type="SMART" id="SM00235">
    <property type="entry name" value="ZnMc"/>
    <property type="match status" value="1"/>
</dbReference>
<dbReference type="PANTHER" id="PTHR10127:SF839">
    <property type="entry name" value="HATCHING ENZYME 1.2-RELATED"/>
    <property type="match status" value="1"/>
</dbReference>
<dbReference type="PROSITE" id="PS51864">
    <property type="entry name" value="ASTACIN"/>
    <property type="match status" value="1"/>
</dbReference>
<keyword evidence="8" id="KW-1015">Disulfide bond</keyword>
<dbReference type="FunFam" id="3.40.390.10:FF:000040">
    <property type="entry name" value="Metalloendopeptidase"/>
    <property type="match status" value="1"/>
</dbReference>
<dbReference type="InterPro" id="IPR024079">
    <property type="entry name" value="MetalloPept_cat_dom_sf"/>
</dbReference>
<comment type="caution">
    <text evidence="9">Lacks conserved residue(s) required for the propagation of feature annotation.</text>
</comment>
<dbReference type="Proteomes" id="UP001108240">
    <property type="component" value="Unplaced"/>
</dbReference>
<keyword evidence="4 9" id="KW-0378">Hydrolase</keyword>
<organism evidence="13 14">
    <name type="scientific">Cyprinus carpio carpio</name>
    <dbReference type="NCBI Taxonomy" id="630221"/>
    <lineage>
        <taxon>Eukaryota</taxon>
        <taxon>Metazoa</taxon>
        <taxon>Chordata</taxon>
        <taxon>Craniata</taxon>
        <taxon>Vertebrata</taxon>
        <taxon>Euteleostomi</taxon>
        <taxon>Actinopterygii</taxon>
        <taxon>Neopterygii</taxon>
        <taxon>Teleostei</taxon>
        <taxon>Ostariophysi</taxon>
        <taxon>Cypriniformes</taxon>
        <taxon>Cyprinidae</taxon>
        <taxon>Cyprininae</taxon>
        <taxon>Cyprinus</taxon>
    </lineage>
</organism>
<evidence type="ECO:0000256" key="9">
    <source>
        <dbReference type="PROSITE-ProRule" id="PRU01211"/>
    </source>
</evidence>
<dbReference type="EC" id="3.4.24.-" evidence="10"/>
<keyword evidence="11" id="KW-0812">Transmembrane</keyword>
<protein>
    <recommendedName>
        <fullName evidence="10">Metalloendopeptidase</fullName>
        <ecNumber evidence="10">3.4.24.-</ecNumber>
    </recommendedName>
</protein>
<evidence type="ECO:0000256" key="10">
    <source>
        <dbReference type="RuleBase" id="RU361183"/>
    </source>
</evidence>
<dbReference type="SUPFAM" id="SSF55486">
    <property type="entry name" value="Metalloproteases ('zincins'), catalytic domain"/>
    <property type="match status" value="1"/>
</dbReference>
<dbReference type="InterPro" id="IPR034039">
    <property type="entry name" value="ZnMP_hatching_enz"/>
</dbReference>
<evidence type="ECO:0000256" key="2">
    <source>
        <dbReference type="ARBA" id="ARBA00022723"/>
    </source>
</evidence>
<dbReference type="InterPro" id="IPR001506">
    <property type="entry name" value="Peptidase_M12A"/>
</dbReference>
<dbReference type="GO" id="GO:0008270">
    <property type="term" value="F:zinc ion binding"/>
    <property type="evidence" value="ECO:0007669"/>
    <property type="project" value="UniProtKB-UniRule"/>
</dbReference>
<dbReference type="GO" id="GO:0004222">
    <property type="term" value="F:metalloendopeptidase activity"/>
    <property type="evidence" value="ECO:0007669"/>
    <property type="project" value="UniProtKB-UniRule"/>
</dbReference>
<dbReference type="GO" id="GO:0006508">
    <property type="term" value="P:proteolysis"/>
    <property type="evidence" value="ECO:0007669"/>
    <property type="project" value="UniProtKB-KW"/>
</dbReference>
<keyword evidence="5 9" id="KW-0862">Zinc</keyword>
<reference evidence="13" key="2">
    <citation type="submission" date="2025-09" db="UniProtKB">
        <authorList>
            <consortium name="Ensembl"/>
        </authorList>
    </citation>
    <scope>IDENTIFICATION</scope>
</reference>
<dbReference type="CDD" id="cd04283">
    <property type="entry name" value="ZnMc_hatching_enzyme"/>
    <property type="match status" value="1"/>
</dbReference>
<sequence length="308" mass="35296">MYRYLYSEKDRLDVLVSYVHLLGFLFGLFSGFSHDSTDNPYTNDLQREGRFEGVFVSEPEPLDITTRILEKKYYQNLKICSAISSVGFSLNAGSSEVLVEGDLVFPKTRNALYCFNNNCFWKKNSNNIVEVPYIVSSEFSNYDRSVIANAMSTFHSKTCIRFVPRSTQADYISIENKDGCFSSLGRTGGKQVVSFSRQGCVYNGIVQHELNHALGFYHEQTRSDRDQYVKINWENISPDMAYNFQKQNTNNQNTPYDYGSIMHYERTAFSIQPGLETITPIPDRTVQIGQRQGMSNIDILRINKLYGC</sequence>
<feature type="binding site" evidence="9">
    <location>
        <position position="212"/>
    </location>
    <ligand>
        <name>Zn(2+)</name>
        <dbReference type="ChEBI" id="CHEBI:29105"/>
        <note>catalytic</note>
    </ligand>
</feature>
<feature type="binding site" evidence="9">
    <location>
        <position position="218"/>
    </location>
    <ligand>
        <name>Zn(2+)</name>
        <dbReference type="ChEBI" id="CHEBI:29105"/>
        <note>catalytic</note>
    </ligand>
</feature>
<accession>A0A9J8CRL4</accession>
<evidence type="ECO:0000256" key="3">
    <source>
        <dbReference type="ARBA" id="ARBA00022729"/>
    </source>
</evidence>
<dbReference type="Ensembl" id="ENSCCRT00000171385.1">
    <property type="protein sequence ID" value="ENSCCRP00000168526.1"/>
    <property type="gene ID" value="ENSCCRG00000079814.1"/>
</dbReference>
<reference evidence="13" key="1">
    <citation type="submission" date="2025-08" db="UniProtKB">
        <authorList>
            <consortium name="Ensembl"/>
        </authorList>
    </citation>
    <scope>IDENTIFICATION</scope>
</reference>
<evidence type="ECO:0000313" key="13">
    <source>
        <dbReference type="Ensembl" id="ENSCCRP00000168526.1"/>
    </source>
</evidence>
<keyword evidence="11" id="KW-1133">Transmembrane helix</keyword>
<evidence type="ECO:0000256" key="11">
    <source>
        <dbReference type="SAM" id="Phobius"/>
    </source>
</evidence>
<keyword evidence="6 9" id="KW-0482">Metalloprotease</keyword>
<evidence type="ECO:0000259" key="12">
    <source>
        <dbReference type="PROSITE" id="PS51864"/>
    </source>
</evidence>
<feature type="transmembrane region" description="Helical" evidence="11">
    <location>
        <begin position="12"/>
        <end position="32"/>
    </location>
</feature>
<dbReference type="AlphaFoldDB" id="A0A9J8CRL4"/>
<keyword evidence="3" id="KW-0732">Signal</keyword>
<evidence type="ECO:0000256" key="7">
    <source>
        <dbReference type="ARBA" id="ARBA00023145"/>
    </source>
</evidence>
<dbReference type="InterPro" id="IPR006026">
    <property type="entry name" value="Peptidase_Metallo"/>
</dbReference>
<evidence type="ECO:0000256" key="5">
    <source>
        <dbReference type="ARBA" id="ARBA00022833"/>
    </source>
</evidence>
<evidence type="ECO:0000256" key="6">
    <source>
        <dbReference type="ARBA" id="ARBA00023049"/>
    </source>
</evidence>
<evidence type="ECO:0000256" key="8">
    <source>
        <dbReference type="ARBA" id="ARBA00023157"/>
    </source>
</evidence>